<protein>
    <recommendedName>
        <fullName evidence="2">Biogenesis of lysosome-related organelles complex 1 subunit 1</fullName>
    </recommendedName>
</protein>
<keyword evidence="4" id="KW-1185">Reference proteome</keyword>
<comment type="similarity">
    <text evidence="1">Belongs to the BLOC1S1 family.</text>
</comment>
<dbReference type="Proteomes" id="UP000241394">
    <property type="component" value="Chromosome LG15"/>
</dbReference>
<dbReference type="AlphaFoldDB" id="A0A2R6QJF4"/>
<dbReference type="Pfam" id="PF06320">
    <property type="entry name" value="GCN5L1"/>
    <property type="match status" value="1"/>
</dbReference>
<accession>A0A2R6QJF4</accession>
<reference evidence="3 4" key="1">
    <citation type="submission" date="2017-07" db="EMBL/GenBank/DDBJ databases">
        <title>An improved, manually edited Actinidia chinensis var. chinensis (kiwifruit) genome highlights the challenges associated with draft genomes and gene prediction in plants.</title>
        <authorList>
            <person name="Pilkington S."/>
            <person name="Crowhurst R."/>
            <person name="Hilario E."/>
            <person name="Nardozza S."/>
            <person name="Fraser L."/>
            <person name="Peng Y."/>
            <person name="Gunaseelan K."/>
            <person name="Simpson R."/>
            <person name="Tahir J."/>
            <person name="Deroles S."/>
            <person name="Templeton K."/>
            <person name="Luo Z."/>
            <person name="Davy M."/>
            <person name="Cheng C."/>
            <person name="Mcneilage M."/>
            <person name="Scaglione D."/>
            <person name="Liu Y."/>
            <person name="Zhang Q."/>
            <person name="Datson P."/>
            <person name="De Silva N."/>
            <person name="Gardiner S."/>
            <person name="Bassett H."/>
            <person name="Chagne D."/>
            <person name="Mccallum J."/>
            <person name="Dzierzon H."/>
            <person name="Deng C."/>
            <person name="Wang Y.-Y."/>
            <person name="Barron N."/>
            <person name="Manako K."/>
            <person name="Bowen J."/>
            <person name="Foster T."/>
            <person name="Erridge Z."/>
            <person name="Tiffin H."/>
            <person name="Waite C."/>
            <person name="Davies K."/>
            <person name="Grierson E."/>
            <person name="Laing W."/>
            <person name="Kirk R."/>
            <person name="Chen X."/>
            <person name="Wood M."/>
            <person name="Montefiori M."/>
            <person name="Brummell D."/>
            <person name="Schwinn K."/>
            <person name="Catanach A."/>
            <person name="Fullerton C."/>
            <person name="Li D."/>
            <person name="Meiyalaghan S."/>
            <person name="Nieuwenhuizen N."/>
            <person name="Read N."/>
            <person name="Prakash R."/>
            <person name="Hunter D."/>
            <person name="Zhang H."/>
            <person name="Mckenzie M."/>
            <person name="Knabel M."/>
            <person name="Harris A."/>
            <person name="Allan A."/>
            <person name="Chen A."/>
            <person name="Janssen B."/>
            <person name="Plunkett B."/>
            <person name="Dwamena C."/>
            <person name="Voogd C."/>
            <person name="Leif D."/>
            <person name="Lafferty D."/>
            <person name="Souleyre E."/>
            <person name="Varkonyi-Gasic E."/>
            <person name="Gambi F."/>
            <person name="Hanley J."/>
            <person name="Yao J.-L."/>
            <person name="Cheung J."/>
            <person name="David K."/>
            <person name="Warren B."/>
            <person name="Marsh K."/>
            <person name="Snowden K."/>
            <person name="Lin-Wang K."/>
            <person name="Brian L."/>
            <person name="Martinez-Sanchez M."/>
            <person name="Wang M."/>
            <person name="Ileperuma N."/>
            <person name="Macnee N."/>
            <person name="Campin R."/>
            <person name="Mcatee P."/>
            <person name="Drummond R."/>
            <person name="Espley R."/>
            <person name="Ireland H."/>
            <person name="Wu R."/>
            <person name="Atkinson R."/>
            <person name="Karunairetnam S."/>
            <person name="Bulley S."/>
            <person name="Chunkath S."/>
            <person name="Hanley Z."/>
            <person name="Storey R."/>
            <person name="Thrimawithana A."/>
            <person name="Thomson S."/>
            <person name="David C."/>
            <person name="Testolin R."/>
        </authorList>
    </citation>
    <scope>NUCLEOTIDE SEQUENCE [LARGE SCALE GENOMIC DNA]</scope>
    <source>
        <strain evidence="4">cv. Red5</strain>
        <tissue evidence="3">Young leaf</tissue>
    </source>
</reference>
<organism evidence="3 4">
    <name type="scientific">Actinidia chinensis var. chinensis</name>
    <name type="common">Chinese soft-hair kiwi</name>
    <dbReference type="NCBI Taxonomy" id="1590841"/>
    <lineage>
        <taxon>Eukaryota</taxon>
        <taxon>Viridiplantae</taxon>
        <taxon>Streptophyta</taxon>
        <taxon>Embryophyta</taxon>
        <taxon>Tracheophyta</taxon>
        <taxon>Spermatophyta</taxon>
        <taxon>Magnoliopsida</taxon>
        <taxon>eudicotyledons</taxon>
        <taxon>Gunneridae</taxon>
        <taxon>Pentapetalae</taxon>
        <taxon>asterids</taxon>
        <taxon>Ericales</taxon>
        <taxon>Actinidiaceae</taxon>
        <taxon>Actinidia</taxon>
    </lineage>
</organism>
<evidence type="ECO:0000256" key="2">
    <source>
        <dbReference type="ARBA" id="ARBA00019577"/>
    </source>
</evidence>
<dbReference type="OMA" id="THAMNSA"/>
<evidence type="ECO:0000313" key="3">
    <source>
        <dbReference type="EMBL" id="PSS09537.1"/>
    </source>
</evidence>
<dbReference type="STRING" id="1590841.A0A2R6QJF4"/>
<dbReference type="Gramene" id="PSS09537">
    <property type="protein sequence ID" value="PSS09537"/>
    <property type="gene ID" value="CEY00_Acc16560"/>
</dbReference>
<comment type="caution">
    <text evidence="3">The sequence shown here is derived from an EMBL/GenBank/DDBJ whole genome shotgun (WGS) entry which is preliminary data.</text>
</comment>
<evidence type="ECO:0000313" key="4">
    <source>
        <dbReference type="Proteomes" id="UP000241394"/>
    </source>
</evidence>
<sequence length="144" mass="16075">MYSPPLPLARVTHPMTVPPEFGGLEASLHHLISDHHHKSLGLRDHIEKAKKDAIRSATRVSDLLVDAVNGGVQESFVNEKRIELEIRALTATIVRFGKQTDQWLAASYSLNTAIKEIGDFENWMKTMEFDCKSISAAICNIHQA</sequence>
<name>A0A2R6QJF4_ACTCC</name>
<dbReference type="InterPro" id="IPR009395">
    <property type="entry name" value="BLOC1S1"/>
</dbReference>
<dbReference type="EMBL" id="NKQK01000015">
    <property type="protein sequence ID" value="PSS09537.1"/>
    <property type="molecule type" value="Genomic_DNA"/>
</dbReference>
<dbReference type="GO" id="GO:0016197">
    <property type="term" value="P:endosomal transport"/>
    <property type="evidence" value="ECO:0007669"/>
    <property type="project" value="TreeGrafter"/>
</dbReference>
<dbReference type="InParanoid" id="A0A2R6QJF4"/>
<dbReference type="FunCoup" id="A0A2R6QJF4">
    <property type="interactions" value="1927"/>
</dbReference>
<reference evidence="4" key="2">
    <citation type="journal article" date="2018" name="BMC Genomics">
        <title>A manually annotated Actinidia chinensis var. chinensis (kiwifruit) genome highlights the challenges associated with draft genomes and gene prediction in plants.</title>
        <authorList>
            <person name="Pilkington S.M."/>
            <person name="Crowhurst R."/>
            <person name="Hilario E."/>
            <person name="Nardozza S."/>
            <person name="Fraser L."/>
            <person name="Peng Y."/>
            <person name="Gunaseelan K."/>
            <person name="Simpson R."/>
            <person name="Tahir J."/>
            <person name="Deroles S.C."/>
            <person name="Templeton K."/>
            <person name="Luo Z."/>
            <person name="Davy M."/>
            <person name="Cheng C."/>
            <person name="McNeilage M."/>
            <person name="Scaglione D."/>
            <person name="Liu Y."/>
            <person name="Zhang Q."/>
            <person name="Datson P."/>
            <person name="De Silva N."/>
            <person name="Gardiner S.E."/>
            <person name="Bassett H."/>
            <person name="Chagne D."/>
            <person name="McCallum J."/>
            <person name="Dzierzon H."/>
            <person name="Deng C."/>
            <person name="Wang Y.Y."/>
            <person name="Barron L."/>
            <person name="Manako K."/>
            <person name="Bowen J."/>
            <person name="Foster T.M."/>
            <person name="Erridge Z.A."/>
            <person name="Tiffin H."/>
            <person name="Waite C.N."/>
            <person name="Davies K.M."/>
            <person name="Grierson E.P."/>
            <person name="Laing W.A."/>
            <person name="Kirk R."/>
            <person name="Chen X."/>
            <person name="Wood M."/>
            <person name="Montefiori M."/>
            <person name="Brummell D.A."/>
            <person name="Schwinn K.E."/>
            <person name="Catanach A."/>
            <person name="Fullerton C."/>
            <person name="Li D."/>
            <person name="Meiyalaghan S."/>
            <person name="Nieuwenhuizen N."/>
            <person name="Read N."/>
            <person name="Prakash R."/>
            <person name="Hunter D."/>
            <person name="Zhang H."/>
            <person name="McKenzie M."/>
            <person name="Knabel M."/>
            <person name="Harris A."/>
            <person name="Allan A.C."/>
            <person name="Gleave A."/>
            <person name="Chen A."/>
            <person name="Janssen B.J."/>
            <person name="Plunkett B."/>
            <person name="Ampomah-Dwamena C."/>
            <person name="Voogd C."/>
            <person name="Leif D."/>
            <person name="Lafferty D."/>
            <person name="Souleyre E.J.F."/>
            <person name="Varkonyi-Gasic E."/>
            <person name="Gambi F."/>
            <person name="Hanley J."/>
            <person name="Yao J.L."/>
            <person name="Cheung J."/>
            <person name="David K.M."/>
            <person name="Warren B."/>
            <person name="Marsh K."/>
            <person name="Snowden K.C."/>
            <person name="Lin-Wang K."/>
            <person name="Brian L."/>
            <person name="Martinez-Sanchez M."/>
            <person name="Wang M."/>
            <person name="Ileperuma N."/>
            <person name="Macnee N."/>
            <person name="Campin R."/>
            <person name="McAtee P."/>
            <person name="Drummond R.S.M."/>
            <person name="Espley R.V."/>
            <person name="Ireland H.S."/>
            <person name="Wu R."/>
            <person name="Atkinson R.G."/>
            <person name="Karunairetnam S."/>
            <person name="Bulley S."/>
            <person name="Chunkath S."/>
            <person name="Hanley Z."/>
            <person name="Storey R."/>
            <person name="Thrimawithana A.H."/>
            <person name="Thomson S."/>
            <person name="David C."/>
            <person name="Testolin R."/>
            <person name="Huang H."/>
            <person name="Hellens R.P."/>
            <person name="Schaffer R.J."/>
        </authorList>
    </citation>
    <scope>NUCLEOTIDE SEQUENCE [LARGE SCALE GENOMIC DNA]</scope>
    <source>
        <strain evidence="4">cv. Red5</strain>
    </source>
</reference>
<dbReference type="PANTHER" id="PTHR13073:SF0">
    <property type="entry name" value="BIOGENESIS OF LYSOSOME-RELATED ORGANELLES COMPLEX 1 SUBUNIT 1"/>
    <property type="match status" value="1"/>
</dbReference>
<evidence type="ECO:0000256" key="1">
    <source>
        <dbReference type="ARBA" id="ARBA00007133"/>
    </source>
</evidence>
<gene>
    <name evidence="3" type="ORF">CEY00_Acc16560</name>
</gene>
<dbReference type="OrthoDB" id="20018at2759"/>
<dbReference type="GO" id="GO:0031083">
    <property type="term" value="C:BLOC-1 complex"/>
    <property type="evidence" value="ECO:0007669"/>
    <property type="project" value="InterPro"/>
</dbReference>
<proteinExistence type="inferred from homology"/>
<dbReference type="PANTHER" id="PTHR13073">
    <property type="entry name" value="BLOC-1 COMPLEX SUBUNIT 1"/>
    <property type="match status" value="1"/>
</dbReference>